<organism evidence="2">
    <name type="scientific">hydrothermal vent metagenome</name>
    <dbReference type="NCBI Taxonomy" id="652676"/>
    <lineage>
        <taxon>unclassified sequences</taxon>
        <taxon>metagenomes</taxon>
        <taxon>ecological metagenomes</taxon>
    </lineage>
</organism>
<keyword evidence="1" id="KW-0812">Transmembrane</keyword>
<dbReference type="EMBL" id="UOEK01000416">
    <property type="protein sequence ID" value="VAW07734.1"/>
    <property type="molecule type" value="Genomic_DNA"/>
</dbReference>
<reference evidence="2" key="1">
    <citation type="submission" date="2018-06" db="EMBL/GenBank/DDBJ databases">
        <authorList>
            <person name="Zhirakovskaya E."/>
        </authorList>
    </citation>
    <scope>NUCLEOTIDE SEQUENCE</scope>
</reference>
<feature type="transmembrane region" description="Helical" evidence="1">
    <location>
        <begin position="52"/>
        <end position="76"/>
    </location>
</feature>
<evidence type="ECO:0000256" key="1">
    <source>
        <dbReference type="SAM" id="Phobius"/>
    </source>
</evidence>
<dbReference type="AlphaFoldDB" id="A0A3B0TG59"/>
<gene>
    <name evidence="2" type="ORF">MNBD_ACTINO02-1090</name>
</gene>
<name>A0A3B0TG59_9ZZZZ</name>
<accession>A0A3B0TG59</accession>
<keyword evidence="1" id="KW-0472">Membrane</keyword>
<protein>
    <submittedName>
        <fullName evidence="2">Uncharacterized protein</fullName>
    </submittedName>
</protein>
<evidence type="ECO:0000313" key="2">
    <source>
        <dbReference type="EMBL" id="VAW07734.1"/>
    </source>
</evidence>
<sequence length="96" mass="10534">MKYVLQAIRAALLLAMIGVAFVPVLALGDLTDGGTGLGLCSAGLRWCDNSYFIGPEILAMLTIVIAFLLALFHYAGKGIWLLERRKQDELRRRGLL</sequence>
<keyword evidence="1" id="KW-1133">Transmembrane helix</keyword>
<proteinExistence type="predicted"/>